<evidence type="ECO:0000313" key="2">
    <source>
        <dbReference type="Proteomes" id="UP001234989"/>
    </source>
</evidence>
<gene>
    <name evidence="1" type="ORF">MTR67_001710</name>
</gene>
<protein>
    <submittedName>
        <fullName evidence="1">Uncharacterized protein</fullName>
    </submittedName>
</protein>
<keyword evidence="2" id="KW-1185">Reference proteome</keyword>
<accession>A0AAF0PSC1</accession>
<reference evidence="1" key="1">
    <citation type="submission" date="2023-08" db="EMBL/GenBank/DDBJ databases">
        <title>A de novo genome assembly of Solanum verrucosum Schlechtendal, a Mexican diploid species geographically isolated from the other diploid A-genome species in potato relatives.</title>
        <authorList>
            <person name="Hosaka K."/>
        </authorList>
    </citation>
    <scope>NUCLEOTIDE SEQUENCE</scope>
    <source>
        <tissue evidence="1">Young leaves</tissue>
    </source>
</reference>
<dbReference type="EMBL" id="CP133612">
    <property type="protein sequence ID" value="WMV08325.1"/>
    <property type="molecule type" value="Genomic_DNA"/>
</dbReference>
<sequence>MRGSDLVISKIGLSVCPSLVHPVSVPFWCLHCNLDITRHWQGSYTILSGTSSDLFYVAWVSQLQLYLFPSFCACCCWVFQDQ</sequence>
<proteinExistence type="predicted"/>
<evidence type="ECO:0000313" key="1">
    <source>
        <dbReference type="EMBL" id="WMV08325.1"/>
    </source>
</evidence>
<organism evidence="1 2">
    <name type="scientific">Solanum verrucosum</name>
    <dbReference type="NCBI Taxonomy" id="315347"/>
    <lineage>
        <taxon>Eukaryota</taxon>
        <taxon>Viridiplantae</taxon>
        <taxon>Streptophyta</taxon>
        <taxon>Embryophyta</taxon>
        <taxon>Tracheophyta</taxon>
        <taxon>Spermatophyta</taxon>
        <taxon>Magnoliopsida</taxon>
        <taxon>eudicotyledons</taxon>
        <taxon>Gunneridae</taxon>
        <taxon>Pentapetalae</taxon>
        <taxon>asterids</taxon>
        <taxon>lamiids</taxon>
        <taxon>Solanales</taxon>
        <taxon>Solanaceae</taxon>
        <taxon>Solanoideae</taxon>
        <taxon>Solaneae</taxon>
        <taxon>Solanum</taxon>
    </lineage>
</organism>
<dbReference type="Proteomes" id="UP001234989">
    <property type="component" value="Chromosome 1"/>
</dbReference>
<name>A0AAF0PSC1_SOLVR</name>
<dbReference type="AlphaFoldDB" id="A0AAF0PSC1"/>